<evidence type="ECO:0000313" key="2">
    <source>
        <dbReference type="Proteomes" id="UP000056453"/>
    </source>
</evidence>
<dbReference type="Gene3D" id="3.40.30.10">
    <property type="entry name" value="Glutaredoxin"/>
    <property type="match status" value="1"/>
</dbReference>
<dbReference type="EMBL" id="LPBJ01000047">
    <property type="protein sequence ID" value="KVP97735.1"/>
    <property type="molecule type" value="Genomic_DNA"/>
</dbReference>
<dbReference type="AlphaFoldDB" id="A0AAW3MVD2"/>
<gene>
    <name evidence="1" type="ORF">WJ96_03985</name>
</gene>
<dbReference type="SUPFAM" id="SSF52833">
    <property type="entry name" value="Thioredoxin-like"/>
    <property type="match status" value="1"/>
</dbReference>
<organism evidence="1 2">
    <name type="scientific">Burkholderia ubonensis</name>
    <dbReference type="NCBI Taxonomy" id="101571"/>
    <lineage>
        <taxon>Bacteria</taxon>
        <taxon>Pseudomonadati</taxon>
        <taxon>Pseudomonadota</taxon>
        <taxon>Betaproteobacteria</taxon>
        <taxon>Burkholderiales</taxon>
        <taxon>Burkholderiaceae</taxon>
        <taxon>Burkholderia</taxon>
        <taxon>Burkholderia cepacia complex</taxon>
    </lineage>
</organism>
<protein>
    <recommendedName>
        <fullName evidence="3">Thioredoxin-like fold domain-containing protein</fullName>
    </recommendedName>
</protein>
<evidence type="ECO:0008006" key="3">
    <source>
        <dbReference type="Google" id="ProtNLM"/>
    </source>
</evidence>
<dbReference type="InterPro" id="IPR036249">
    <property type="entry name" value="Thioredoxin-like_sf"/>
</dbReference>
<name>A0AAW3MVD2_9BURK</name>
<evidence type="ECO:0000313" key="1">
    <source>
        <dbReference type="EMBL" id="KVP97735.1"/>
    </source>
</evidence>
<reference evidence="1 2" key="1">
    <citation type="submission" date="2015-11" db="EMBL/GenBank/DDBJ databases">
        <title>Expanding the genomic diversity of Burkholderia species for the development of highly accurate diagnostics.</title>
        <authorList>
            <person name="Sahl J."/>
            <person name="Keim P."/>
            <person name="Wagner D."/>
        </authorList>
    </citation>
    <scope>NUCLEOTIDE SEQUENCE [LARGE SCALE GENOMIC DNA]</scope>
    <source>
        <strain evidence="1 2">MSMB1808WGS</strain>
    </source>
</reference>
<accession>A0AAW3MVD2</accession>
<keyword evidence="2" id="KW-1185">Reference proteome</keyword>
<dbReference type="Proteomes" id="UP000056453">
    <property type="component" value="Unassembled WGS sequence"/>
</dbReference>
<comment type="caution">
    <text evidence="1">The sequence shown here is derived from an EMBL/GenBank/DDBJ whole genome shotgun (WGS) entry which is preliminary data.</text>
</comment>
<sequence length="208" mass="22934">MLPAVSALAQQYSTSPGLPASPSGVVVVELANFYCNRCRSANDHYDRLLQTARAVGHDMRFAPVAWQGQSMWPDRTYYATRDLFPATEALIRNAMFDGLQREGMLFESISQVVAYLERRQVPDNAIKLDPKFSLAAIAERAGTDDTMLAEAKAGRLINLSGAEEVPVFVWVKDGQVIKAMSPRDAADPLSLVQLVYRELTKNVTQPAS</sequence>
<proteinExistence type="predicted"/>